<evidence type="ECO:0000256" key="2">
    <source>
        <dbReference type="ARBA" id="ARBA00022723"/>
    </source>
</evidence>
<dbReference type="AlphaFoldDB" id="A0A6A6ZU96"/>
<dbReference type="GO" id="GO:0005634">
    <property type="term" value="C:nucleus"/>
    <property type="evidence" value="ECO:0007669"/>
    <property type="project" value="UniProtKB-SubCell"/>
</dbReference>
<organism evidence="8 9">
    <name type="scientific">Ophiobolus disseminans</name>
    <dbReference type="NCBI Taxonomy" id="1469910"/>
    <lineage>
        <taxon>Eukaryota</taxon>
        <taxon>Fungi</taxon>
        <taxon>Dikarya</taxon>
        <taxon>Ascomycota</taxon>
        <taxon>Pezizomycotina</taxon>
        <taxon>Dothideomycetes</taxon>
        <taxon>Pleosporomycetidae</taxon>
        <taxon>Pleosporales</taxon>
        <taxon>Pleosporineae</taxon>
        <taxon>Phaeosphaeriaceae</taxon>
        <taxon>Ophiobolus</taxon>
    </lineage>
</organism>
<feature type="domain" description="Xylanolytic transcriptional activator regulatory" evidence="7">
    <location>
        <begin position="263"/>
        <end position="335"/>
    </location>
</feature>
<dbReference type="Pfam" id="PF00172">
    <property type="entry name" value="Zn_clus"/>
    <property type="match status" value="1"/>
</dbReference>
<evidence type="ECO:0000313" key="8">
    <source>
        <dbReference type="EMBL" id="KAF2824423.1"/>
    </source>
</evidence>
<accession>A0A6A6ZU96</accession>
<dbReference type="GO" id="GO:0003677">
    <property type="term" value="F:DNA binding"/>
    <property type="evidence" value="ECO:0007669"/>
    <property type="project" value="InterPro"/>
</dbReference>
<gene>
    <name evidence="8" type="ORF">CC86DRAFT_420991</name>
</gene>
<evidence type="ECO:0000256" key="6">
    <source>
        <dbReference type="ARBA" id="ARBA00023242"/>
    </source>
</evidence>
<evidence type="ECO:0000313" key="9">
    <source>
        <dbReference type="Proteomes" id="UP000799424"/>
    </source>
</evidence>
<evidence type="ECO:0000256" key="3">
    <source>
        <dbReference type="ARBA" id="ARBA00023015"/>
    </source>
</evidence>
<dbReference type="OrthoDB" id="424974at2759"/>
<proteinExistence type="predicted"/>
<dbReference type="PANTHER" id="PTHR47338">
    <property type="entry name" value="ZN(II)2CYS6 TRANSCRIPTION FACTOR (EUROFUNG)-RELATED"/>
    <property type="match status" value="1"/>
</dbReference>
<dbReference type="EMBL" id="MU006230">
    <property type="protein sequence ID" value="KAF2824423.1"/>
    <property type="molecule type" value="Genomic_DNA"/>
</dbReference>
<dbReference type="GO" id="GO:0008270">
    <property type="term" value="F:zinc ion binding"/>
    <property type="evidence" value="ECO:0007669"/>
    <property type="project" value="InterPro"/>
</dbReference>
<keyword evidence="9" id="KW-1185">Reference proteome</keyword>
<dbReference type="Gene3D" id="4.10.240.10">
    <property type="entry name" value="Zn(2)-C6 fungal-type DNA-binding domain"/>
    <property type="match status" value="1"/>
</dbReference>
<dbReference type="Proteomes" id="UP000799424">
    <property type="component" value="Unassembled WGS sequence"/>
</dbReference>
<evidence type="ECO:0000256" key="4">
    <source>
        <dbReference type="ARBA" id="ARBA00023026"/>
    </source>
</evidence>
<name>A0A6A6ZU96_9PLEO</name>
<keyword evidence="6" id="KW-0539">Nucleus</keyword>
<dbReference type="PANTHER" id="PTHR47338:SF27">
    <property type="entry name" value="ZN(II)2CYS6 TRANSCRIPTION FACTOR (EUROFUNG)"/>
    <property type="match status" value="1"/>
</dbReference>
<dbReference type="CDD" id="cd00067">
    <property type="entry name" value="GAL4"/>
    <property type="match status" value="1"/>
</dbReference>
<protein>
    <recommendedName>
        <fullName evidence="7">Xylanolytic transcriptional activator regulatory domain-containing protein</fullName>
    </recommendedName>
</protein>
<dbReference type="InterPro" id="IPR036864">
    <property type="entry name" value="Zn2-C6_fun-type_DNA-bd_sf"/>
</dbReference>
<keyword evidence="3" id="KW-0805">Transcription regulation</keyword>
<dbReference type="Pfam" id="PF04082">
    <property type="entry name" value="Fungal_trans"/>
    <property type="match status" value="1"/>
</dbReference>
<dbReference type="InterPro" id="IPR050815">
    <property type="entry name" value="TF_fung"/>
</dbReference>
<sequence>MFTPLSIFAPFSTAPLRLATLEPHALASKNAISAHSMSDQRENKRVRQACVNCRRKKTRCSGERPICRYNDSYISEFGGLPTDINLQLENAGLANRVALLETRLSLMDANGANGATLSSLFGSPSPGLQQGSGPEQFDIRPSSSDLTLLLDAETLQSLADVYFGCCHRQPYAFFHEETFRRNLENSSLPSYLLLTFAATAVRFSKEPCFAGRQAECTDAYARLAWSDLMIEAFSDSHNMDVRIVQAAAMLGIIDYIGGRDQLAWVKFGLAIRFAQTLQLGKEPSFLVPQNEAEERRQTFWSVYILDKLGSCGRNRPPTLLDSDCTSRLPLNEYALRLEPAVDGPTLEDIRDIPEKALLDSSDHFALAIFMVSAFGDVVKWAFKHGAADTRLPWDARSRFAHINGILTSFESYSEACDGNFAEIIDRDFVFEGTLNERAASHFSVAHVLYHTNQCLLHHPFLLRQHLKSSEVKAPVNFLRGALSKSQEHAIHLTAILHVLQQRGCKTYPSFYGYAAGLAGLVHRLHARNSTGTERWVAEANWSSCVHFLEQEPVLWESYRRISGVLKDFEPAVELATSLLSPCLDPIPLDSATEEYLWQVCDYAWLTNSARRLSITGDTSKPEVNPPFSTSPAVDFRASTHSPDFETLIEGALSFDFGLLSQTRSHQSMTGAYGG</sequence>
<keyword evidence="2" id="KW-0479">Metal-binding</keyword>
<comment type="subcellular location">
    <subcellularLocation>
        <location evidence="1">Nucleus</location>
    </subcellularLocation>
</comment>
<dbReference type="SMART" id="SM00906">
    <property type="entry name" value="Fungal_trans"/>
    <property type="match status" value="1"/>
</dbReference>
<evidence type="ECO:0000259" key="7">
    <source>
        <dbReference type="SMART" id="SM00906"/>
    </source>
</evidence>
<keyword evidence="4" id="KW-0843">Virulence</keyword>
<keyword evidence="5" id="KW-0804">Transcription</keyword>
<dbReference type="SUPFAM" id="SSF57701">
    <property type="entry name" value="Zn2/Cys6 DNA-binding domain"/>
    <property type="match status" value="1"/>
</dbReference>
<reference evidence="8" key="1">
    <citation type="journal article" date="2020" name="Stud. Mycol.">
        <title>101 Dothideomycetes genomes: a test case for predicting lifestyles and emergence of pathogens.</title>
        <authorList>
            <person name="Haridas S."/>
            <person name="Albert R."/>
            <person name="Binder M."/>
            <person name="Bloem J."/>
            <person name="Labutti K."/>
            <person name="Salamov A."/>
            <person name="Andreopoulos B."/>
            <person name="Baker S."/>
            <person name="Barry K."/>
            <person name="Bills G."/>
            <person name="Bluhm B."/>
            <person name="Cannon C."/>
            <person name="Castanera R."/>
            <person name="Culley D."/>
            <person name="Daum C."/>
            <person name="Ezra D."/>
            <person name="Gonzalez J."/>
            <person name="Henrissat B."/>
            <person name="Kuo A."/>
            <person name="Liang C."/>
            <person name="Lipzen A."/>
            <person name="Lutzoni F."/>
            <person name="Magnuson J."/>
            <person name="Mondo S."/>
            <person name="Nolan M."/>
            <person name="Ohm R."/>
            <person name="Pangilinan J."/>
            <person name="Park H.-J."/>
            <person name="Ramirez L."/>
            <person name="Alfaro M."/>
            <person name="Sun H."/>
            <person name="Tritt A."/>
            <person name="Yoshinaga Y."/>
            <person name="Zwiers L.-H."/>
            <person name="Turgeon B."/>
            <person name="Goodwin S."/>
            <person name="Spatafora J."/>
            <person name="Crous P."/>
            <person name="Grigoriev I."/>
        </authorList>
    </citation>
    <scope>NUCLEOTIDE SEQUENCE</scope>
    <source>
        <strain evidence="8">CBS 113818</strain>
    </source>
</reference>
<dbReference type="CDD" id="cd12148">
    <property type="entry name" value="fungal_TF_MHR"/>
    <property type="match status" value="1"/>
</dbReference>
<dbReference type="InterPro" id="IPR007219">
    <property type="entry name" value="XnlR_reg_dom"/>
</dbReference>
<dbReference type="GO" id="GO:0006351">
    <property type="term" value="P:DNA-templated transcription"/>
    <property type="evidence" value="ECO:0007669"/>
    <property type="project" value="InterPro"/>
</dbReference>
<evidence type="ECO:0000256" key="1">
    <source>
        <dbReference type="ARBA" id="ARBA00004123"/>
    </source>
</evidence>
<dbReference type="InterPro" id="IPR001138">
    <property type="entry name" value="Zn2Cys6_DnaBD"/>
</dbReference>
<evidence type="ECO:0000256" key="5">
    <source>
        <dbReference type="ARBA" id="ARBA00023163"/>
    </source>
</evidence>
<dbReference type="GO" id="GO:0000981">
    <property type="term" value="F:DNA-binding transcription factor activity, RNA polymerase II-specific"/>
    <property type="evidence" value="ECO:0007669"/>
    <property type="project" value="InterPro"/>
</dbReference>